<sequence>MPAISLGRNQTRRVSSFLRPLFLLGIITFSVFLVYLIGLEPMPAVHDTFHDLRHSAGFPCH</sequence>
<evidence type="ECO:0000313" key="3">
    <source>
        <dbReference type="Proteomes" id="UP000094669"/>
    </source>
</evidence>
<reference evidence="2" key="1">
    <citation type="submission" date="2018-01" db="EMBL/GenBank/DDBJ databases">
        <title>Genomic characterization of Leptospira inadai serogroup Lyme isolated from captured rat in Brazil and comparative analysis with human reference strain.</title>
        <authorList>
            <person name="Moreno L.Z."/>
            <person name="Loureiro A.P."/>
            <person name="Miraglia F."/>
            <person name="Kremer F.S."/>
            <person name="Eslabao M.R."/>
            <person name="Dellagostin O.A."/>
            <person name="Lilenbaum W."/>
            <person name="Moreno A.M."/>
        </authorList>
    </citation>
    <scope>NUCLEOTIDE SEQUENCE [LARGE SCALE GENOMIC DNA]</scope>
    <source>
        <strain evidence="2">M34/99</strain>
    </source>
</reference>
<dbReference type="InterPro" id="IPR012667">
    <property type="entry name" value="CbtB_put"/>
</dbReference>
<accession>A0ABX4YD25</accession>
<feature type="transmembrane region" description="Helical" evidence="1">
    <location>
        <begin position="21"/>
        <end position="39"/>
    </location>
</feature>
<keyword evidence="1" id="KW-0812">Transmembrane</keyword>
<organism evidence="2 3">
    <name type="scientific">Leptospira inadai serovar Lyme</name>
    <dbReference type="NCBI Taxonomy" id="293084"/>
    <lineage>
        <taxon>Bacteria</taxon>
        <taxon>Pseudomonadati</taxon>
        <taxon>Spirochaetota</taxon>
        <taxon>Spirochaetia</taxon>
        <taxon>Leptospirales</taxon>
        <taxon>Leptospiraceae</taxon>
        <taxon>Leptospira</taxon>
    </lineage>
</organism>
<evidence type="ECO:0000313" key="2">
    <source>
        <dbReference type="EMBL" id="PNV71944.1"/>
    </source>
</evidence>
<protein>
    <submittedName>
        <fullName evidence="2">CbtB-domain containing protein</fullName>
    </submittedName>
</protein>
<gene>
    <name evidence="2" type="ORF">BES34_020485</name>
</gene>
<dbReference type="RefSeq" id="WP_010417326.1">
    <property type="nucleotide sequence ID" value="NZ_MCRM02000037.1"/>
</dbReference>
<comment type="caution">
    <text evidence="2">The sequence shown here is derived from an EMBL/GenBank/DDBJ whole genome shotgun (WGS) entry which is preliminary data.</text>
</comment>
<keyword evidence="3" id="KW-1185">Reference proteome</keyword>
<dbReference type="Pfam" id="PF09489">
    <property type="entry name" value="CbtB"/>
    <property type="match status" value="1"/>
</dbReference>
<dbReference type="EMBL" id="MCRM02000037">
    <property type="protein sequence ID" value="PNV71944.1"/>
    <property type="molecule type" value="Genomic_DNA"/>
</dbReference>
<evidence type="ECO:0000256" key="1">
    <source>
        <dbReference type="SAM" id="Phobius"/>
    </source>
</evidence>
<proteinExistence type="predicted"/>
<keyword evidence="1" id="KW-1133">Transmembrane helix</keyword>
<name>A0ABX4YD25_9LEPT</name>
<keyword evidence="1" id="KW-0472">Membrane</keyword>
<dbReference type="Proteomes" id="UP000094669">
    <property type="component" value="Unassembled WGS sequence"/>
</dbReference>